<dbReference type="GO" id="GO:0006103">
    <property type="term" value="P:2-oxoglutarate metabolic process"/>
    <property type="evidence" value="ECO:0007669"/>
    <property type="project" value="TreeGrafter"/>
</dbReference>
<dbReference type="Gene3D" id="3.30.390.30">
    <property type="match status" value="1"/>
</dbReference>
<evidence type="ECO:0000259" key="15">
    <source>
        <dbReference type="Pfam" id="PF02852"/>
    </source>
</evidence>
<evidence type="ECO:0000256" key="3">
    <source>
        <dbReference type="ARBA" id="ARBA00016961"/>
    </source>
</evidence>
<dbReference type="PANTHER" id="PTHR22912:SF160">
    <property type="entry name" value="DIHYDROLIPOYL DEHYDROGENASE"/>
    <property type="match status" value="1"/>
</dbReference>
<evidence type="ECO:0000256" key="6">
    <source>
        <dbReference type="ARBA" id="ARBA00023002"/>
    </source>
</evidence>
<dbReference type="InterPro" id="IPR023753">
    <property type="entry name" value="FAD/NAD-binding_dom"/>
</dbReference>
<dbReference type="Proteomes" id="UP000598633">
    <property type="component" value="Unassembled WGS sequence"/>
</dbReference>
<evidence type="ECO:0000256" key="9">
    <source>
        <dbReference type="ARBA" id="ARBA00023284"/>
    </source>
</evidence>
<evidence type="ECO:0000256" key="7">
    <source>
        <dbReference type="ARBA" id="ARBA00023027"/>
    </source>
</evidence>
<dbReference type="EC" id="1.8.1.4" evidence="2 14"/>
<dbReference type="PRINTS" id="PR00411">
    <property type="entry name" value="PNDRDTASEI"/>
</dbReference>
<evidence type="ECO:0000256" key="1">
    <source>
        <dbReference type="ARBA" id="ARBA00007532"/>
    </source>
</evidence>
<accession>A0A8J6XWA4</accession>
<dbReference type="PANTHER" id="PTHR22912">
    <property type="entry name" value="DISULFIDE OXIDOREDUCTASE"/>
    <property type="match status" value="1"/>
</dbReference>
<proteinExistence type="inferred from homology"/>
<evidence type="ECO:0000259" key="16">
    <source>
        <dbReference type="Pfam" id="PF07992"/>
    </source>
</evidence>
<dbReference type="InterPro" id="IPR012999">
    <property type="entry name" value="Pyr_OxRdtase_I_AS"/>
</dbReference>
<dbReference type="InterPro" id="IPR036188">
    <property type="entry name" value="FAD/NAD-bd_sf"/>
</dbReference>
<dbReference type="InterPro" id="IPR004099">
    <property type="entry name" value="Pyr_nucl-diS_OxRdtase_dimer"/>
</dbReference>
<evidence type="ECO:0000256" key="13">
    <source>
        <dbReference type="PIRSR" id="PIRSR000350-4"/>
    </source>
</evidence>
<dbReference type="FunFam" id="3.30.390.30:FF:000001">
    <property type="entry name" value="Dihydrolipoyl dehydrogenase"/>
    <property type="match status" value="1"/>
</dbReference>
<comment type="caution">
    <text evidence="17">The sequence shown here is derived from an EMBL/GenBank/DDBJ whole genome shotgun (WGS) entry which is preliminary data.</text>
</comment>
<dbReference type="InterPro" id="IPR001100">
    <property type="entry name" value="Pyr_nuc-diS_OxRdtase"/>
</dbReference>
<dbReference type="Pfam" id="PF02852">
    <property type="entry name" value="Pyr_redox_dim"/>
    <property type="match status" value="1"/>
</dbReference>
<comment type="miscellaneous">
    <text evidence="14">The active site is a redox-active disulfide bond.</text>
</comment>
<feature type="binding site" evidence="12">
    <location>
        <position position="208"/>
    </location>
    <ligand>
        <name>NAD(+)</name>
        <dbReference type="ChEBI" id="CHEBI:57540"/>
    </ligand>
</feature>
<keyword evidence="7 12" id="KW-0520">NAD</keyword>
<feature type="binding site" evidence="12">
    <location>
        <begin position="148"/>
        <end position="150"/>
    </location>
    <ligand>
        <name>FAD</name>
        <dbReference type="ChEBI" id="CHEBI:57692"/>
    </ligand>
</feature>
<dbReference type="PRINTS" id="PR00368">
    <property type="entry name" value="FADPNR"/>
</dbReference>
<feature type="domain" description="Pyridine nucleotide-disulphide oxidoreductase dimerisation" evidence="15">
    <location>
        <begin position="349"/>
        <end position="457"/>
    </location>
</feature>
<organism evidence="17 18">
    <name type="scientific">Candidatus Sulfomarinibacter kjeldsenii</name>
    <dbReference type="NCBI Taxonomy" id="2885994"/>
    <lineage>
        <taxon>Bacteria</taxon>
        <taxon>Pseudomonadati</taxon>
        <taxon>Acidobacteriota</taxon>
        <taxon>Thermoanaerobaculia</taxon>
        <taxon>Thermoanaerobaculales</taxon>
        <taxon>Candidatus Sulfomarinibacteraceae</taxon>
        <taxon>Candidatus Sulfomarinibacter</taxon>
    </lineage>
</organism>
<keyword evidence="9 14" id="KW-0676">Redox-active center</keyword>
<dbReference type="EMBL" id="JACXWA010000015">
    <property type="protein sequence ID" value="MBD3869967.1"/>
    <property type="molecule type" value="Genomic_DNA"/>
</dbReference>
<evidence type="ECO:0000256" key="14">
    <source>
        <dbReference type="RuleBase" id="RU003692"/>
    </source>
</evidence>
<evidence type="ECO:0000256" key="2">
    <source>
        <dbReference type="ARBA" id="ARBA00012608"/>
    </source>
</evidence>
<keyword evidence="8" id="KW-1015">Disulfide bond</keyword>
<evidence type="ECO:0000256" key="11">
    <source>
        <dbReference type="PIRSR" id="PIRSR000350-2"/>
    </source>
</evidence>
<dbReference type="Gene3D" id="3.50.50.60">
    <property type="entry name" value="FAD/NAD(P)-binding domain"/>
    <property type="match status" value="2"/>
</dbReference>
<comment type="catalytic activity">
    <reaction evidence="10 14">
        <text>N(6)-[(R)-dihydrolipoyl]-L-lysyl-[protein] + NAD(+) = N(6)-[(R)-lipoyl]-L-lysyl-[protein] + NADH + H(+)</text>
        <dbReference type="Rhea" id="RHEA:15045"/>
        <dbReference type="Rhea" id="RHEA-COMP:10474"/>
        <dbReference type="Rhea" id="RHEA-COMP:10475"/>
        <dbReference type="ChEBI" id="CHEBI:15378"/>
        <dbReference type="ChEBI" id="CHEBI:57540"/>
        <dbReference type="ChEBI" id="CHEBI:57945"/>
        <dbReference type="ChEBI" id="CHEBI:83099"/>
        <dbReference type="ChEBI" id="CHEBI:83100"/>
        <dbReference type="EC" id="1.8.1.4"/>
    </reaction>
</comment>
<sequence length="471" mass="49583">MVVGSVSRGCQVVVIGAGPGGYVAALRLAQLGKDVILVERNPTLGGVCLNVGCIPSKALIHTSELAYEVQHAEHMGLSVKDLTVDLPKMVEWKDGIVERLTSGVAFLCKQNGVEVVYGAAEFLSDRSLVVASEEDRVEIEFEQAVIATGSRPMALDGFPHDGEKIIGSTEALSLQAVPKRMVIIGAGYIGLELGTVYAKLGSEVSIVEFLPKVAPDLDPEVGKALTRQLKKLKIKLHLSHRAESFEPGDPSIVTARGPKDEELRLEADVVMMSVGRVPNIEGLGLDAAGVSTDDKGFIIANERMQTNAPGIYAIGDVVGGALLAHKAYQEAKVAADVITGEPAAFDNVVPAVIYTDPEVAWVGLGEVEASAEGYNVVTGNFPFKASGRAMSLDSTDGFVKAIADADTKQLLGVIAVGRGVSEFIGEATLALEMGAFLEDVALTIHPHPTMSEALQEAIEGALGQAVHMVNK</sequence>
<dbReference type="AlphaFoldDB" id="A0A8J6XWA4"/>
<keyword evidence="6 14" id="KW-0560">Oxidoreductase</keyword>
<feature type="binding site" evidence="12">
    <location>
        <begin position="185"/>
        <end position="192"/>
    </location>
    <ligand>
        <name>NAD(+)</name>
        <dbReference type="ChEBI" id="CHEBI:57540"/>
    </ligand>
</feature>
<dbReference type="InterPro" id="IPR050151">
    <property type="entry name" value="Class-I_Pyr_Nuc-Dis_Oxidored"/>
</dbReference>
<dbReference type="PIRSF" id="PIRSF000350">
    <property type="entry name" value="Mercury_reductase_MerA"/>
    <property type="match status" value="1"/>
</dbReference>
<evidence type="ECO:0000256" key="12">
    <source>
        <dbReference type="PIRSR" id="PIRSR000350-3"/>
    </source>
</evidence>
<feature type="binding site" evidence="12">
    <location>
        <position position="57"/>
    </location>
    <ligand>
        <name>FAD</name>
        <dbReference type="ChEBI" id="CHEBI:57692"/>
    </ligand>
</feature>
<dbReference type="GO" id="GO:0050660">
    <property type="term" value="F:flavin adenine dinucleotide binding"/>
    <property type="evidence" value="ECO:0007669"/>
    <property type="project" value="InterPro"/>
</dbReference>
<keyword evidence="4 14" id="KW-0285">Flavoprotein</keyword>
<dbReference type="Pfam" id="PF07992">
    <property type="entry name" value="Pyr_redox_2"/>
    <property type="match status" value="1"/>
</dbReference>
<feature type="binding site" evidence="12">
    <location>
        <position position="316"/>
    </location>
    <ligand>
        <name>FAD</name>
        <dbReference type="ChEBI" id="CHEBI:57692"/>
    </ligand>
</feature>
<keyword evidence="12" id="KW-0547">Nucleotide-binding</keyword>
<name>A0A8J6XWA4_9BACT</name>
<dbReference type="PROSITE" id="PS00076">
    <property type="entry name" value="PYRIDINE_REDOX_1"/>
    <property type="match status" value="1"/>
</dbReference>
<evidence type="ECO:0000313" key="17">
    <source>
        <dbReference type="EMBL" id="MBD3869967.1"/>
    </source>
</evidence>
<dbReference type="SUPFAM" id="SSF51905">
    <property type="entry name" value="FAD/NAD(P)-binding domain"/>
    <property type="match status" value="1"/>
</dbReference>
<evidence type="ECO:0000256" key="8">
    <source>
        <dbReference type="ARBA" id="ARBA00023157"/>
    </source>
</evidence>
<reference evidence="17 18" key="1">
    <citation type="submission" date="2020-08" db="EMBL/GenBank/DDBJ databases">
        <title>Acidobacteriota in marine sediments use diverse sulfur dissimilation pathways.</title>
        <authorList>
            <person name="Wasmund K."/>
        </authorList>
    </citation>
    <scope>NUCLEOTIDE SEQUENCE [LARGE SCALE GENOMIC DNA]</scope>
    <source>
        <strain evidence="17">MAG AM3-A</strain>
    </source>
</reference>
<dbReference type="InterPro" id="IPR016156">
    <property type="entry name" value="FAD/NAD-linked_Rdtase_dimer_sf"/>
</dbReference>
<feature type="disulfide bond" description="Redox-active" evidence="13">
    <location>
        <begin position="48"/>
        <end position="53"/>
    </location>
</feature>
<dbReference type="NCBIfam" id="TIGR01350">
    <property type="entry name" value="lipoamide_DH"/>
    <property type="match status" value="1"/>
</dbReference>
<feature type="active site" description="Proton acceptor" evidence="11">
    <location>
        <position position="447"/>
    </location>
</feature>
<dbReference type="InterPro" id="IPR006258">
    <property type="entry name" value="Lipoamide_DH"/>
</dbReference>
<protein>
    <recommendedName>
        <fullName evidence="3 14">Dihydrolipoyl dehydrogenase</fullName>
        <ecNumber evidence="2 14">1.8.1.4</ecNumber>
    </recommendedName>
</protein>
<evidence type="ECO:0000256" key="4">
    <source>
        <dbReference type="ARBA" id="ARBA00022630"/>
    </source>
</evidence>
<dbReference type="GO" id="GO:0004148">
    <property type="term" value="F:dihydrolipoyl dehydrogenase (NADH) activity"/>
    <property type="evidence" value="ECO:0007669"/>
    <property type="project" value="UniProtKB-EC"/>
</dbReference>
<comment type="cofactor">
    <cofactor evidence="12 14">
        <name>FAD</name>
        <dbReference type="ChEBI" id="CHEBI:57692"/>
    </cofactor>
    <text evidence="12 14">Binds 1 FAD per subunit.</text>
</comment>
<dbReference type="SUPFAM" id="SSF55424">
    <property type="entry name" value="FAD/NAD-linked reductases, dimerisation (C-terminal) domain"/>
    <property type="match status" value="1"/>
</dbReference>
<evidence type="ECO:0000256" key="10">
    <source>
        <dbReference type="ARBA" id="ARBA00049187"/>
    </source>
</evidence>
<keyword evidence="5 12" id="KW-0274">FAD</keyword>
<feature type="binding site" evidence="12">
    <location>
        <position position="275"/>
    </location>
    <ligand>
        <name>NAD(+)</name>
        <dbReference type="ChEBI" id="CHEBI:57540"/>
    </ligand>
</feature>
<feature type="domain" description="FAD/NAD(P)-binding" evidence="16">
    <location>
        <begin position="11"/>
        <end position="331"/>
    </location>
</feature>
<gene>
    <name evidence="17" type="primary">lpdA</name>
    <name evidence="17" type="ORF">IFJ97_01240</name>
</gene>
<evidence type="ECO:0000256" key="5">
    <source>
        <dbReference type="ARBA" id="ARBA00022827"/>
    </source>
</evidence>
<evidence type="ECO:0000313" key="18">
    <source>
        <dbReference type="Proteomes" id="UP000598633"/>
    </source>
</evidence>
<comment type="similarity">
    <text evidence="1 14">Belongs to the class-I pyridine nucleotide-disulfide oxidoreductase family.</text>
</comment>